<name>A0ABQ8SBS1_PERAM</name>
<proteinExistence type="predicted"/>
<feature type="region of interest" description="Disordered" evidence="1">
    <location>
        <begin position="32"/>
        <end position="61"/>
    </location>
</feature>
<sequence>TGMIHIPPGDTNSRNGFNKKSPLSFLANIFKRKKSQDDQSNVEFEEPSVGNMDRSSEHHSSVPTYGYGAMPRVPSTLSVTAVDIMVQAPCCPPSPAISSLTLTPGRTRDIDQDMEALRLSRQDNPFLQVLASRESLVDSLEESESDDANLMSQEFPADLDVDPLTLPEIHEHMIRSPPPTTWPKSPNFKVFRFPMQSSDDDSSQESLHRYEKKSPLKVVSPRHSRINLDELSAEALGSSSSQPTICSRLISPRPHHRSTCDTRDRSSNPFSLLNPDVRRMHTNVADDNVLLVSSKNDNEYPQQRKFELKTPPPKLPLLSSKRPA</sequence>
<feature type="region of interest" description="Disordered" evidence="1">
    <location>
        <begin position="234"/>
        <end position="274"/>
    </location>
</feature>
<dbReference type="Proteomes" id="UP001148838">
    <property type="component" value="Unassembled WGS sequence"/>
</dbReference>
<evidence type="ECO:0000313" key="2">
    <source>
        <dbReference type="EMBL" id="KAJ4431532.1"/>
    </source>
</evidence>
<accession>A0ABQ8SBS1</accession>
<comment type="caution">
    <text evidence="2">The sequence shown here is derived from an EMBL/GenBank/DDBJ whole genome shotgun (WGS) entry which is preliminary data.</text>
</comment>
<feature type="non-terminal residue" evidence="2">
    <location>
        <position position="1"/>
    </location>
</feature>
<protein>
    <submittedName>
        <fullName evidence="2">Uncharacterized protein</fullName>
    </submittedName>
</protein>
<feature type="compositionally biased region" description="Basic and acidic residues" evidence="1">
    <location>
        <begin position="296"/>
        <end position="308"/>
    </location>
</feature>
<evidence type="ECO:0000256" key="1">
    <source>
        <dbReference type="SAM" id="MobiDB-lite"/>
    </source>
</evidence>
<feature type="region of interest" description="Disordered" evidence="1">
    <location>
        <begin position="193"/>
        <end position="222"/>
    </location>
</feature>
<reference evidence="2 3" key="1">
    <citation type="journal article" date="2022" name="Allergy">
        <title>Genome assembly and annotation of Periplaneta americana reveal a comprehensive cockroach allergen profile.</title>
        <authorList>
            <person name="Wang L."/>
            <person name="Xiong Q."/>
            <person name="Saelim N."/>
            <person name="Wang L."/>
            <person name="Nong W."/>
            <person name="Wan A.T."/>
            <person name="Shi M."/>
            <person name="Liu X."/>
            <person name="Cao Q."/>
            <person name="Hui J.H.L."/>
            <person name="Sookrung N."/>
            <person name="Leung T.F."/>
            <person name="Tungtrongchitr A."/>
            <person name="Tsui S.K.W."/>
        </authorList>
    </citation>
    <scope>NUCLEOTIDE SEQUENCE [LARGE SCALE GENOMIC DNA]</scope>
    <source>
        <strain evidence="2">PWHHKU_190912</strain>
    </source>
</reference>
<evidence type="ECO:0000313" key="3">
    <source>
        <dbReference type="Proteomes" id="UP001148838"/>
    </source>
</evidence>
<keyword evidence="3" id="KW-1185">Reference proteome</keyword>
<organism evidence="2 3">
    <name type="scientific">Periplaneta americana</name>
    <name type="common">American cockroach</name>
    <name type="synonym">Blatta americana</name>
    <dbReference type="NCBI Taxonomy" id="6978"/>
    <lineage>
        <taxon>Eukaryota</taxon>
        <taxon>Metazoa</taxon>
        <taxon>Ecdysozoa</taxon>
        <taxon>Arthropoda</taxon>
        <taxon>Hexapoda</taxon>
        <taxon>Insecta</taxon>
        <taxon>Pterygota</taxon>
        <taxon>Neoptera</taxon>
        <taxon>Polyneoptera</taxon>
        <taxon>Dictyoptera</taxon>
        <taxon>Blattodea</taxon>
        <taxon>Blattoidea</taxon>
        <taxon>Blattidae</taxon>
        <taxon>Blattinae</taxon>
        <taxon>Periplaneta</taxon>
    </lineage>
</organism>
<dbReference type="EMBL" id="JAJSOF020000031">
    <property type="protein sequence ID" value="KAJ4431532.1"/>
    <property type="molecule type" value="Genomic_DNA"/>
</dbReference>
<feature type="region of interest" description="Disordered" evidence="1">
    <location>
        <begin position="294"/>
        <end position="324"/>
    </location>
</feature>
<gene>
    <name evidence="2" type="ORF">ANN_20131</name>
</gene>